<evidence type="ECO:0000256" key="2">
    <source>
        <dbReference type="PIRSR" id="PIRSR006809-2"/>
    </source>
</evidence>
<dbReference type="InterPro" id="IPR042108">
    <property type="entry name" value="GTPase_HflX_N_sf"/>
</dbReference>
<feature type="binding site" evidence="1">
    <location>
        <begin position="334"/>
        <end position="337"/>
    </location>
    <ligand>
        <name>GTP</name>
        <dbReference type="ChEBI" id="CHEBI:37565"/>
    </ligand>
</feature>
<sequence>MEKLIISQKDLSKFDEIGITIAVAEDIIIHATSVEESMVELKELVQAAGGDVRAELILHQKIDPDYYLDKETLDYVIRQLKDLDANMLVFIDELTGTQIKNIEELSGVKVVDRTMLLLDILANRANRREGKLEIEKAQLSYRLDKLEGFQGIYKYGSGMCVNNPFGSRILTDEESINEKIQSIKIDLSVIVKNRFVQRSKKLGKNLPLVAFTGYTNSGKSAIINELMKLDSDYTKESEIVVKDKMLSTMDVSLRKSVLPNGQDFLIVDTIGFVSDVPKPMLTAFRSTFEEISYADLIINVFDASSNGQDIQKNIMDYTFEKIGVTNKKKISVYNKADKLDAIPESTDEKIYISAKSGYNMDKLLDVIQSNLFQKSYEEILLLPYSKYETFNEIRSNRVIEMEDFEMTDNGIKLRLVMNQSELDKYKEFITK</sequence>
<comment type="cofactor">
    <cofactor evidence="2">
        <name>Mg(2+)</name>
        <dbReference type="ChEBI" id="CHEBI:18420"/>
    </cofactor>
</comment>
<keyword evidence="1" id="KW-0342">GTP-binding</keyword>
<keyword evidence="2" id="KW-0479">Metal-binding</keyword>
<reference evidence="6 7" key="1">
    <citation type="submission" date="2019-08" db="EMBL/GenBank/DDBJ databases">
        <title>In-depth cultivation of the pig gut microbiome towards novel bacterial diversity and tailored functional studies.</title>
        <authorList>
            <person name="Wylensek D."/>
            <person name="Hitch T.C.A."/>
            <person name="Clavel T."/>
        </authorList>
    </citation>
    <scope>NUCLEOTIDE SEQUENCE [LARGE SCALE GENOMIC DNA]</scope>
    <source>
        <strain evidence="6 7">WCA-SAB-591-4A-A</strain>
    </source>
</reference>
<feature type="binding site" evidence="1">
    <location>
        <begin position="268"/>
        <end position="271"/>
    </location>
    <ligand>
        <name>GTP</name>
        <dbReference type="ChEBI" id="CHEBI:37565"/>
    </ligand>
</feature>
<keyword evidence="1" id="KW-0547">Nucleotide-binding</keyword>
<dbReference type="AlphaFoldDB" id="A0A6N7WXN6"/>
<feature type="domain" description="G" evidence="3">
    <location>
        <begin position="209"/>
        <end position="335"/>
    </location>
</feature>
<dbReference type="Gene3D" id="3.40.50.11060">
    <property type="entry name" value="GTPase HflX, N-terminal domain"/>
    <property type="match status" value="1"/>
</dbReference>
<dbReference type="NCBIfam" id="TIGR03156">
    <property type="entry name" value="GTP_HflX"/>
    <property type="match status" value="1"/>
</dbReference>
<evidence type="ECO:0000313" key="6">
    <source>
        <dbReference type="EMBL" id="MST61430.1"/>
    </source>
</evidence>
<evidence type="ECO:0000259" key="3">
    <source>
        <dbReference type="Pfam" id="PF01926"/>
    </source>
</evidence>
<keyword evidence="2" id="KW-0460">Magnesium</keyword>
<dbReference type="GO" id="GO:0005737">
    <property type="term" value="C:cytoplasm"/>
    <property type="evidence" value="ECO:0007669"/>
    <property type="project" value="TreeGrafter"/>
</dbReference>
<dbReference type="Gene3D" id="3.40.50.300">
    <property type="entry name" value="P-loop containing nucleotide triphosphate hydrolases"/>
    <property type="match status" value="1"/>
</dbReference>
<dbReference type="Pfam" id="PF01926">
    <property type="entry name" value="MMR_HSR1"/>
    <property type="match status" value="1"/>
</dbReference>
<dbReference type="InterPro" id="IPR016496">
    <property type="entry name" value="GTPase_HflX"/>
</dbReference>
<feature type="domain" description="GTP-binding protein middle" evidence="5">
    <location>
        <begin position="124"/>
        <end position="200"/>
    </location>
</feature>
<dbReference type="PANTHER" id="PTHR10229">
    <property type="entry name" value="GTP-BINDING PROTEIN HFLX"/>
    <property type="match status" value="1"/>
</dbReference>
<dbReference type="InterPro" id="IPR006073">
    <property type="entry name" value="GTP-bd"/>
</dbReference>
<comment type="caution">
    <text evidence="6">The sequence shown here is derived from an EMBL/GenBank/DDBJ whole genome shotgun (WGS) entry which is preliminary data.</text>
</comment>
<feature type="binding site" evidence="2">
    <location>
        <position position="220"/>
    </location>
    <ligand>
        <name>Mg(2+)</name>
        <dbReference type="ChEBI" id="CHEBI:18420"/>
    </ligand>
</feature>
<feature type="domain" description="GTPase HflX N-terminal" evidence="4">
    <location>
        <begin position="35"/>
        <end position="122"/>
    </location>
</feature>
<protein>
    <submittedName>
        <fullName evidence="6">GTPase HflX</fullName>
    </submittedName>
</protein>
<organism evidence="6 7">
    <name type="scientific">Peptostreptococcus porci</name>
    <dbReference type="NCBI Taxonomy" id="2652282"/>
    <lineage>
        <taxon>Bacteria</taxon>
        <taxon>Bacillati</taxon>
        <taxon>Bacillota</taxon>
        <taxon>Clostridia</taxon>
        <taxon>Peptostreptococcales</taxon>
        <taxon>Peptostreptococcaceae</taxon>
        <taxon>Peptostreptococcus</taxon>
    </lineage>
</organism>
<name>A0A6N7WXN6_9FIRM</name>
<proteinExistence type="predicted"/>
<dbReference type="GO" id="GO:0043022">
    <property type="term" value="F:ribosome binding"/>
    <property type="evidence" value="ECO:0007669"/>
    <property type="project" value="TreeGrafter"/>
</dbReference>
<dbReference type="EMBL" id="VUNE01000001">
    <property type="protein sequence ID" value="MST61430.1"/>
    <property type="molecule type" value="Genomic_DNA"/>
</dbReference>
<dbReference type="Pfam" id="PF13167">
    <property type="entry name" value="GTP-bdg_N"/>
    <property type="match status" value="1"/>
</dbReference>
<accession>A0A6N7WXN6</accession>
<dbReference type="InterPro" id="IPR025121">
    <property type="entry name" value="GTPase_HflX_N"/>
</dbReference>
<feature type="binding site" evidence="1">
    <location>
        <begin position="353"/>
        <end position="355"/>
    </location>
    <ligand>
        <name>GTP</name>
        <dbReference type="ChEBI" id="CHEBI:37565"/>
    </ligand>
</feature>
<dbReference type="Proteomes" id="UP000440713">
    <property type="component" value="Unassembled WGS sequence"/>
</dbReference>
<evidence type="ECO:0000256" key="1">
    <source>
        <dbReference type="PIRSR" id="PIRSR006809-1"/>
    </source>
</evidence>
<dbReference type="InterPro" id="IPR027417">
    <property type="entry name" value="P-loop_NTPase"/>
</dbReference>
<dbReference type="GO" id="GO:0046872">
    <property type="term" value="F:metal ion binding"/>
    <property type="evidence" value="ECO:0007669"/>
    <property type="project" value="UniProtKB-KW"/>
</dbReference>
<dbReference type="Pfam" id="PF16360">
    <property type="entry name" value="GTP-bdg_M"/>
    <property type="match status" value="1"/>
</dbReference>
<feature type="binding site" evidence="1">
    <location>
        <begin position="213"/>
        <end position="220"/>
    </location>
    <ligand>
        <name>GTP</name>
        <dbReference type="ChEBI" id="CHEBI:37565"/>
    </ligand>
</feature>
<dbReference type="InterPro" id="IPR032305">
    <property type="entry name" value="GTP-bd_M"/>
</dbReference>
<dbReference type="RefSeq" id="WP_154536873.1">
    <property type="nucleotide sequence ID" value="NZ_VUNE01000001.1"/>
</dbReference>
<evidence type="ECO:0000259" key="5">
    <source>
        <dbReference type="Pfam" id="PF16360"/>
    </source>
</evidence>
<dbReference type="SUPFAM" id="SSF52540">
    <property type="entry name" value="P-loop containing nucleoside triphosphate hydrolases"/>
    <property type="match status" value="1"/>
</dbReference>
<dbReference type="PANTHER" id="PTHR10229:SF0">
    <property type="entry name" value="GTP-BINDING PROTEIN 6-RELATED"/>
    <property type="match status" value="1"/>
</dbReference>
<evidence type="ECO:0000259" key="4">
    <source>
        <dbReference type="Pfam" id="PF13167"/>
    </source>
</evidence>
<keyword evidence="7" id="KW-1185">Reference proteome</keyword>
<dbReference type="PIRSF" id="PIRSF006809">
    <property type="entry name" value="GTP-binding_hflX_prd"/>
    <property type="match status" value="1"/>
</dbReference>
<dbReference type="GO" id="GO:0005525">
    <property type="term" value="F:GTP binding"/>
    <property type="evidence" value="ECO:0007669"/>
    <property type="project" value="UniProtKB-KW"/>
</dbReference>
<gene>
    <name evidence="6" type="primary">hflX</name>
    <name evidence="6" type="ORF">FYJ71_00340</name>
</gene>
<feature type="binding site" evidence="2">
    <location>
        <position position="248"/>
    </location>
    <ligand>
        <name>Mg(2+)</name>
        <dbReference type="ChEBI" id="CHEBI:18420"/>
    </ligand>
</feature>
<evidence type="ECO:0000313" key="7">
    <source>
        <dbReference type="Proteomes" id="UP000440713"/>
    </source>
</evidence>